<protein>
    <submittedName>
        <fullName evidence="1">Fas apoptotic inhibitory molecule 1-like</fullName>
    </submittedName>
</protein>
<name>A0A6F9DBR9_9ASCI</name>
<proteinExistence type="evidence at transcript level"/>
<dbReference type="GO" id="GO:1902042">
    <property type="term" value="P:negative regulation of extrinsic apoptotic signaling pathway via death domain receptors"/>
    <property type="evidence" value="ECO:0007669"/>
    <property type="project" value="TreeGrafter"/>
</dbReference>
<dbReference type="Pfam" id="PF06905">
    <property type="entry name" value="FAIM1"/>
    <property type="match status" value="1"/>
</dbReference>
<reference evidence="1" key="1">
    <citation type="submission" date="2020-04" db="EMBL/GenBank/DDBJ databases">
        <authorList>
            <person name="Neveu A P."/>
        </authorList>
    </citation>
    <scope>NUCLEOTIDE SEQUENCE</scope>
    <source>
        <tissue evidence="1">Whole embryo</tissue>
    </source>
</reference>
<dbReference type="InterPro" id="IPR010695">
    <property type="entry name" value="FAIM1"/>
</dbReference>
<evidence type="ECO:0000313" key="1">
    <source>
        <dbReference type="EMBL" id="CAB3244222.1"/>
    </source>
</evidence>
<dbReference type="PANTHER" id="PTHR13088:SF3">
    <property type="entry name" value="FAS APOPTOTIC INHIBITORY MOLECULE 1"/>
    <property type="match status" value="1"/>
</dbReference>
<dbReference type="Gene3D" id="2.40.128.180">
    <property type="match status" value="2"/>
</dbReference>
<sequence>MSSRKPLPDLVAVWEIALSDGVHKVEFEHGTTTGKRAIYVDDQEIFRKEWMFKLVGKEDFAIGKQKVKGTINIDACSGFAYEYTLEVQGKSLKKFIENKNKTSKAWTLVLSGRDTRIVLEKDTMDIWCNGEKMETAGEFTDEGTETHFEVGDHSCYVKAISSGNRKSGIIHTLYVDDRLIPD</sequence>
<organism evidence="1">
    <name type="scientific">Phallusia mammillata</name>
    <dbReference type="NCBI Taxonomy" id="59560"/>
    <lineage>
        <taxon>Eukaryota</taxon>
        <taxon>Metazoa</taxon>
        <taxon>Chordata</taxon>
        <taxon>Tunicata</taxon>
        <taxon>Ascidiacea</taxon>
        <taxon>Phlebobranchia</taxon>
        <taxon>Ascidiidae</taxon>
        <taxon>Phallusia</taxon>
    </lineage>
</organism>
<accession>A0A6F9DBR9</accession>
<dbReference type="AlphaFoldDB" id="A0A6F9DBR9"/>
<dbReference type="FunFam" id="2.40.128.180:FF:000001">
    <property type="entry name" value="Fas apoptotic inhibitory molecule 1"/>
    <property type="match status" value="1"/>
</dbReference>
<dbReference type="EMBL" id="LR785005">
    <property type="protein sequence ID" value="CAB3244222.1"/>
    <property type="molecule type" value="mRNA"/>
</dbReference>
<dbReference type="InterPro" id="IPR038513">
    <property type="entry name" value="FAIM1_dom_sf"/>
</dbReference>
<gene>
    <name evidence="1" type="primary">Faim</name>
</gene>
<dbReference type="PANTHER" id="PTHR13088">
    <property type="entry name" value="FAS APOPTOTIC INHIBITORY MOLECULE FAIM"/>
    <property type="match status" value="1"/>
</dbReference>